<protein>
    <recommendedName>
        <fullName evidence="2">Lipoprotein</fullName>
    </recommendedName>
</protein>
<reference evidence="1" key="1">
    <citation type="submission" date="2009-10" db="EMBL/GenBank/DDBJ databases">
        <title>Diversity of trophic interactions inside an arsenic-rich microbial ecosystem.</title>
        <authorList>
            <person name="Bertin P.N."/>
            <person name="Heinrich-Salmeron A."/>
            <person name="Pelletier E."/>
            <person name="Goulhen-Chollet F."/>
            <person name="Arsene-Ploetze F."/>
            <person name="Gallien S."/>
            <person name="Calteau A."/>
            <person name="Vallenet D."/>
            <person name="Casiot C."/>
            <person name="Chane-Woon-Ming B."/>
            <person name="Giloteaux L."/>
            <person name="Barakat M."/>
            <person name="Bonnefoy V."/>
            <person name="Bruneel O."/>
            <person name="Chandler M."/>
            <person name="Cleiss J."/>
            <person name="Duran R."/>
            <person name="Elbaz-Poulichet F."/>
            <person name="Fonknechten N."/>
            <person name="Lauga B."/>
            <person name="Mornico D."/>
            <person name="Ortet P."/>
            <person name="Schaeffer C."/>
            <person name="Siguier P."/>
            <person name="Alexander Thil Smith A."/>
            <person name="Van Dorsselaer A."/>
            <person name="Weissenbach J."/>
            <person name="Medigue C."/>
            <person name="Le Paslier D."/>
        </authorList>
    </citation>
    <scope>NUCLEOTIDE SEQUENCE</scope>
</reference>
<proteinExistence type="predicted"/>
<accession>E6PEQ0</accession>
<evidence type="ECO:0000313" key="1">
    <source>
        <dbReference type="EMBL" id="CBH74935.1"/>
    </source>
</evidence>
<dbReference type="EMBL" id="CABL01000005">
    <property type="protein sequence ID" value="CBH74935.1"/>
    <property type="molecule type" value="Genomic_DNA"/>
</dbReference>
<comment type="caution">
    <text evidence="1">The sequence shown here is derived from an EMBL/GenBank/DDBJ whole genome shotgun (WGS) entry which is preliminary data.</text>
</comment>
<name>E6PEQ0_9ZZZZ</name>
<organism evidence="1">
    <name type="scientific">mine drainage metagenome</name>
    <dbReference type="NCBI Taxonomy" id="410659"/>
    <lineage>
        <taxon>unclassified sequences</taxon>
        <taxon>metagenomes</taxon>
        <taxon>ecological metagenomes</taxon>
    </lineage>
</organism>
<gene>
    <name evidence="1" type="ORF">CARN1_0110</name>
</gene>
<dbReference type="PROSITE" id="PS51257">
    <property type="entry name" value="PROKAR_LIPOPROTEIN"/>
    <property type="match status" value="1"/>
</dbReference>
<dbReference type="AlphaFoldDB" id="E6PEQ0"/>
<sequence length="143" mass="13959">MRFGKAIAALLGLTLLAGCGGAVASVRQAECGGYAILPVPPTMLYPVANATGVPDGNFTLVLSSTYGDGLFLSSTGNANLTLATAAVPSPLPSPSATAPPGSTPAGFAVGTLAAHTTYTVAATFTQPAGCPNVTGNVGSFTTQ</sequence>
<evidence type="ECO:0008006" key="2">
    <source>
        <dbReference type="Google" id="ProtNLM"/>
    </source>
</evidence>